<dbReference type="Proteomes" id="UP000280344">
    <property type="component" value="Chromosome"/>
</dbReference>
<sequence>MSRRRKPSKKIRAGNGSALKPYRRWECLWRSTFSIALKDGDHEDDQLREYTVDVDYFDWDIRLYTDGVQTAVGSYPVRFPVPGGLIHADLSLYGAQRMHYEPGVGDPVLLKPHRNSLEGLRAAFARRHPLASRIISWTAIATLLIGLAVFIPLLVQRISEIEWVAENIGTFVSPINLPGWLNGTLLVAGIFAALERALTIRSHWLIDADTWWLD</sequence>
<proteinExistence type="predicted"/>
<feature type="transmembrane region" description="Helical" evidence="1">
    <location>
        <begin position="175"/>
        <end position="194"/>
    </location>
</feature>
<keyword evidence="1" id="KW-0812">Transmembrane</keyword>
<keyword evidence="1" id="KW-0472">Membrane</keyword>
<evidence type="ECO:0000256" key="1">
    <source>
        <dbReference type="SAM" id="Phobius"/>
    </source>
</evidence>
<organism evidence="2 3">
    <name type="scientific">Flaviflexus ciconiae</name>
    <dbReference type="NCBI Taxonomy" id="2496867"/>
    <lineage>
        <taxon>Bacteria</taxon>
        <taxon>Bacillati</taxon>
        <taxon>Actinomycetota</taxon>
        <taxon>Actinomycetes</taxon>
        <taxon>Actinomycetales</taxon>
        <taxon>Actinomycetaceae</taxon>
        <taxon>Flaviflexus</taxon>
    </lineage>
</organism>
<name>A0A3S9PW85_9ACTO</name>
<dbReference type="OrthoDB" id="2716688at2"/>
<dbReference type="AlphaFoldDB" id="A0A3S9PW85"/>
<keyword evidence="3" id="KW-1185">Reference proteome</keyword>
<protein>
    <submittedName>
        <fullName evidence="2">Uncharacterized protein</fullName>
    </submittedName>
</protein>
<evidence type="ECO:0000313" key="3">
    <source>
        <dbReference type="Proteomes" id="UP000280344"/>
    </source>
</evidence>
<dbReference type="EMBL" id="CP034593">
    <property type="protein sequence ID" value="AZQ76607.1"/>
    <property type="molecule type" value="Genomic_DNA"/>
</dbReference>
<keyword evidence="1" id="KW-1133">Transmembrane helix</keyword>
<accession>A0A3S9PW85</accession>
<dbReference type="KEGG" id="flh:EJ997_03840"/>
<gene>
    <name evidence="2" type="ORF">EJ997_03840</name>
</gene>
<evidence type="ECO:0000313" key="2">
    <source>
        <dbReference type="EMBL" id="AZQ76607.1"/>
    </source>
</evidence>
<feature type="transmembrane region" description="Helical" evidence="1">
    <location>
        <begin position="134"/>
        <end position="155"/>
    </location>
</feature>
<reference evidence="2 3" key="1">
    <citation type="submission" date="2018-12" db="EMBL/GenBank/DDBJ databases">
        <title>Complete genome sequence of Flaviflexus sp. H23T48.</title>
        <authorList>
            <person name="Bae J.-W."/>
            <person name="Lee J.-Y."/>
        </authorList>
    </citation>
    <scope>NUCLEOTIDE SEQUENCE [LARGE SCALE GENOMIC DNA]</scope>
    <source>
        <strain evidence="2 3">H23T48</strain>
    </source>
</reference>
<dbReference type="RefSeq" id="WP_126703415.1">
    <property type="nucleotide sequence ID" value="NZ_CP034593.1"/>
</dbReference>